<dbReference type="InterPro" id="IPR019465">
    <property type="entry name" value="Cog5"/>
</dbReference>
<comment type="subcellular location">
    <subcellularLocation>
        <location evidence="1">Golgi apparatus membrane</location>
        <topology evidence="1">Peripheral membrane protein</topology>
    </subcellularLocation>
</comment>
<feature type="domain" description="Conserved oligomeric Golgi complex subunit 5 N-terminal" evidence="5">
    <location>
        <begin position="19"/>
        <end position="147"/>
    </location>
</feature>
<dbReference type="GeneID" id="28999230"/>
<dbReference type="EMBL" id="KV440976">
    <property type="protein sequence ID" value="OAD76026.1"/>
    <property type="molecule type" value="Genomic_DNA"/>
</dbReference>
<proteinExistence type="predicted"/>
<dbReference type="InterPro" id="IPR048485">
    <property type="entry name" value="COG5_helical"/>
</dbReference>
<evidence type="ECO:0000256" key="1">
    <source>
        <dbReference type="ARBA" id="ARBA00004395"/>
    </source>
</evidence>
<dbReference type="OrthoDB" id="18786at2759"/>
<protein>
    <recommendedName>
        <fullName evidence="2">Conserved oligomeric Golgi complex subunit 5</fullName>
    </recommendedName>
</protein>
<evidence type="ECO:0000313" key="8">
    <source>
        <dbReference type="Proteomes" id="UP000077315"/>
    </source>
</evidence>
<dbReference type="AlphaFoldDB" id="A0A162Q0F4"/>
<evidence type="ECO:0000256" key="3">
    <source>
        <dbReference type="ARBA" id="ARBA00023034"/>
    </source>
</evidence>
<reference evidence="8" key="1">
    <citation type="submission" date="2015-06" db="EMBL/GenBank/DDBJ databases">
        <title>Expansion of signal transduction pathways in fungi by whole-genome duplication.</title>
        <authorList>
            <consortium name="DOE Joint Genome Institute"/>
            <person name="Corrochano L.M."/>
            <person name="Kuo A."/>
            <person name="Marcet-Houben M."/>
            <person name="Polaino S."/>
            <person name="Salamov A."/>
            <person name="Villalobos J.M."/>
            <person name="Alvarez M.I."/>
            <person name="Avalos J."/>
            <person name="Benito E.P."/>
            <person name="Benoit I."/>
            <person name="Burger G."/>
            <person name="Camino L.P."/>
            <person name="Canovas D."/>
            <person name="Cerda-Olmedo E."/>
            <person name="Cheng J.-F."/>
            <person name="Dominguez A."/>
            <person name="Elias M."/>
            <person name="Eslava A.P."/>
            <person name="Glaser F."/>
            <person name="Grimwood J."/>
            <person name="Gutierrez G."/>
            <person name="Heitman J."/>
            <person name="Henrissat B."/>
            <person name="Iturriaga E.A."/>
            <person name="Lang B.F."/>
            <person name="Lavin J.L."/>
            <person name="Lee S."/>
            <person name="Li W."/>
            <person name="Lindquist E."/>
            <person name="Lopez-Garcia S."/>
            <person name="Luque E.M."/>
            <person name="Marcos A.T."/>
            <person name="Martin J."/>
            <person name="McCluskey K."/>
            <person name="Medina H.R."/>
            <person name="Miralles-Duran A."/>
            <person name="Miyazaki A."/>
            <person name="Munoz-Torres E."/>
            <person name="Oguiza J.A."/>
            <person name="Ohm R."/>
            <person name="Olmedo M."/>
            <person name="Orejas M."/>
            <person name="Ortiz-Castellanos L."/>
            <person name="Pisabarro A.G."/>
            <person name="Rodriguez-Romero J."/>
            <person name="Ruiz-Herrera J."/>
            <person name="Ruiz-Vazquez R."/>
            <person name="Sanz C."/>
            <person name="Schackwitz W."/>
            <person name="Schmutz J."/>
            <person name="Shahriari M."/>
            <person name="Shelest E."/>
            <person name="Silva-Franco F."/>
            <person name="Soanes D."/>
            <person name="Syed K."/>
            <person name="Tagua V.G."/>
            <person name="Talbot N.J."/>
            <person name="Thon M."/>
            <person name="De vries R.P."/>
            <person name="Wiebenga A."/>
            <person name="Yadav J.S."/>
            <person name="Braun E.L."/>
            <person name="Baker S."/>
            <person name="Garre V."/>
            <person name="Horwitz B."/>
            <person name="Torres-Martinez S."/>
            <person name="Idnurm A."/>
            <person name="Herrera-Estrella A."/>
            <person name="Gabaldon T."/>
            <person name="Grigoriev I.V."/>
        </authorList>
    </citation>
    <scope>NUCLEOTIDE SEQUENCE [LARGE SCALE GENOMIC DNA]</scope>
    <source>
        <strain evidence="8">NRRL 1555(-)</strain>
    </source>
</reference>
<evidence type="ECO:0000259" key="6">
    <source>
        <dbReference type="Pfam" id="PF20649"/>
    </source>
</evidence>
<gene>
    <name evidence="7" type="ORF">PHYBLDRAFT_180487</name>
</gene>
<organism evidence="7 8">
    <name type="scientific">Phycomyces blakesleeanus (strain ATCC 8743b / DSM 1359 / FGSC 10004 / NBRC 33097 / NRRL 1555)</name>
    <dbReference type="NCBI Taxonomy" id="763407"/>
    <lineage>
        <taxon>Eukaryota</taxon>
        <taxon>Fungi</taxon>
        <taxon>Fungi incertae sedis</taxon>
        <taxon>Mucoromycota</taxon>
        <taxon>Mucoromycotina</taxon>
        <taxon>Mucoromycetes</taxon>
        <taxon>Mucorales</taxon>
        <taxon>Phycomycetaceae</taxon>
        <taxon>Phycomyces</taxon>
    </lineage>
</organism>
<name>A0A162Q0F4_PHYB8</name>
<dbReference type="PANTHER" id="PTHR13228">
    <property type="entry name" value="CONSERVED OLIGOMERIC GOLGI COMPLEX COMPONENT 5"/>
    <property type="match status" value="1"/>
</dbReference>
<evidence type="ECO:0000259" key="5">
    <source>
        <dbReference type="Pfam" id="PF10392"/>
    </source>
</evidence>
<keyword evidence="3" id="KW-0333">Golgi apparatus</keyword>
<dbReference type="InterPro" id="IPR049176">
    <property type="entry name" value="COG5_N"/>
</dbReference>
<dbReference type="PANTHER" id="PTHR13228:SF3">
    <property type="entry name" value="CONSERVED OLIGOMERIC GOLGI COMPLEX SUBUNIT 5"/>
    <property type="match status" value="1"/>
</dbReference>
<dbReference type="Pfam" id="PF20649">
    <property type="entry name" value="COG5_C"/>
    <property type="match status" value="1"/>
</dbReference>
<dbReference type="Proteomes" id="UP000077315">
    <property type="component" value="Unassembled WGS sequence"/>
</dbReference>
<feature type="domain" description="Conserved oligomeric Golgi complex subunit 5 helical" evidence="6">
    <location>
        <begin position="184"/>
        <end position="393"/>
    </location>
</feature>
<dbReference type="GO" id="GO:0000139">
    <property type="term" value="C:Golgi membrane"/>
    <property type="evidence" value="ECO:0007669"/>
    <property type="project" value="UniProtKB-SubCell"/>
</dbReference>
<keyword evidence="8" id="KW-1185">Reference proteome</keyword>
<evidence type="ECO:0000313" key="7">
    <source>
        <dbReference type="EMBL" id="OAD76026.1"/>
    </source>
</evidence>
<dbReference type="Pfam" id="PF10392">
    <property type="entry name" value="COG5_N"/>
    <property type="match status" value="1"/>
</dbReference>
<keyword evidence="4" id="KW-0472">Membrane</keyword>
<dbReference type="GO" id="GO:0006891">
    <property type="term" value="P:intra-Golgi vesicle-mediated transport"/>
    <property type="evidence" value="ECO:0007669"/>
    <property type="project" value="InterPro"/>
</dbReference>
<dbReference type="RefSeq" id="XP_018294066.1">
    <property type="nucleotide sequence ID" value="XM_018438324.1"/>
</dbReference>
<evidence type="ECO:0000256" key="2">
    <source>
        <dbReference type="ARBA" id="ARBA00020974"/>
    </source>
</evidence>
<dbReference type="InParanoid" id="A0A162Q0F4"/>
<sequence length="807" mass="90463">MTPTTFALQKADGYIEYDTFLSTDFDSNSYANTIVNQSGTGDGSDVSTALAKLSFNIDSLNKQIQEQVVGNYEALLGQITSIKGLETILSSVHTNIIDLNESLGRLSTKIREPYNQLQTYAIQLENLQATSSLLSRLRRFLLLVRRLETYLANMKEEGMGERDMTAAALTLHELDAIMKETDFEGVDAVSTKLDFIKESREYVEGEASRLLKEGIDSQVQAKMAAGLQVLYNMKEMSQKVESITIEILDDLKSDIQHVVDMESLQKETRVAGQTASSSVRRVNNEPAFGNQSTLTQAVWSRVEALMQTMGDACIKIYGLEKVLELRKDSFTQVSFLEEVSKVLDSTSLVSYFWRVLSATFEKELKEATKVSTFLQNTFVGDYPRLLRLLYEFFSRVAMNNGTALSDYSQSPEYVIMLRSFGTFESGFLARSLTRMYDTVNATFPAHGGIKRSVPTKANVLSITRVIGSELETSAFEPHLSQAVAKNAVKVLNMFCVKCEGLTPTGDQPIYTAVPNNAIATYLKLSIELANILYFMHQSTWKVLDEYPEKTIDVVKQGAEDCRRLMINIGHNLVEAIKADADRVLLRMHQEDFSGQLRRSFDPEDNGSSTSGYMKELARHVRYYHSTILSRLSCGTEPKGWALEISKHIIGVFIFQVSTVRPLSEAGKLKLAGDMAELEFNVSQLMSEFGGKMEDIGLEYKALRAFRPLLFLDSAQLTAAHHTTGLSKLVLIHHLAVRSQSSSRALPLPHTVYDIPRLEYMNWMNRQTEKEAAELAMAAIRKGSNMSEPELQEVPEYRFMIALVDQAE</sequence>
<dbReference type="STRING" id="763407.A0A162Q0F4"/>
<accession>A0A162Q0F4</accession>
<dbReference type="GO" id="GO:0017119">
    <property type="term" value="C:Golgi transport complex"/>
    <property type="evidence" value="ECO:0007669"/>
    <property type="project" value="InterPro"/>
</dbReference>
<dbReference type="VEuPathDB" id="FungiDB:PHYBLDRAFT_180487"/>
<evidence type="ECO:0000256" key="4">
    <source>
        <dbReference type="ARBA" id="ARBA00023136"/>
    </source>
</evidence>